<dbReference type="InterPro" id="IPR015943">
    <property type="entry name" value="WD40/YVTN_repeat-like_dom_sf"/>
</dbReference>
<comment type="caution">
    <text evidence="1">The sequence shown here is derived from an EMBL/GenBank/DDBJ whole genome shotgun (WGS) entry which is preliminary data.</text>
</comment>
<name>A0A3D9KYH5_MARFU</name>
<dbReference type="Gene3D" id="2.130.10.10">
    <property type="entry name" value="YVTN repeat-like/Quinoprotein amine dehydrogenase"/>
    <property type="match status" value="1"/>
</dbReference>
<organism evidence="1 2">
    <name type="scientific">Marinoscillum furvescens DSM 4134</name>
    <dbReference type="NCBI Taxonomy" id="1122208"/>
    <lineage>
        <taxon>Bacteria</taxon>
        <taxon>Pseudomonadati</taxon>
        <taxon>Bacteroidota</taxon>
        <taxon>Cytophagia</taxon>
        <taxon>Cytophagales</taxon>
        <taxon>Reichenbachiellaceae</taxon>
        <taxon>Marinoscillum</taxon>
    </lineage>
</organism>
<dbReference type="Proteomes" id="UP000256779">
    <property type="component" value="Unassembled WGS sequence"/>
</dbReference>
<dbReference type="RefSeq" id="WP_245986455.1">
    <property type="nucleotide sequence ID" value="NZ_QREG01000020.1"/>
</dbReference>
<reference evidence="1 2" key="1">
    <citation type="submission" date="2018-07" db="EMBL/GenBank/DDBJ databases">
        <title>Genomic Encyclopedia of Type Strains, Phase IV (KMG-IV): sequencing the most valuable type-strain genomes for metagenomic binning, comparative biology and taxonomic classification.</title>
        <authorList>
            <person name="Goeker M."/>
        </authorList>
    </citation>
    <scope>NUCLEOTIDE SEQUENCE [LARGE SCALE GENOMIC DNA]</scope>
    <source>
        <strain evidence="1 2">DSM 4134</strain>
    </source>
</reference>
<dbReference type="PANTHER" id="PTHR34512">
    <property type="entry name" value="CELL SURFACE PROTEIN"/>
    <property type="match status" value="1"/>
</dbReference>
<accession>A0A3D9KYH5</accession>
<keyword evidence="2" id="KW-1185">Reference proteome</keyword>
<dbReference type="InterPro" id="IPR011047">
    <property type="entry name" value="Quinoprotein_ADH-like_sf"/>
</dbReference>
<dbReference type="EMBL" id="QREG01000020">
    <property type="protein sequence ID" value="RED94651.1"/>
    <property type="molecule type" value="Genomic_DNA"/>
</dbReference>
<gene>
    <name evidence="1" type="ORF">C7460_12046</name>
</gene>
<evidence type="ECO:0000313" key="2">
    <source>
        <dbReference type="Proteomes" id="UP000256779"/>
    </source>
</evidence>
<dbReference type="AlphaFoldDB" id="A0A3D9KYH5"/>
<proteinExistence type="predicted"/>
<evidence type="ECO:0000313" key="1">
    <source>
        <dbReference type="EMBL" id="RED94651.1"/>
    </source>
</evidence>
<protein>
    <submittedName>
        <fullName evidence="1">Uncharacterized protein</fullName>
    </submittedName>
</protein>
<sequence length="543" mass="62331">MNNLMTLLASPLTYIVRMTFAVLLVSLLTNCQQLVPTVERSENWPQSAGPNGSWKVTTDQPIPHEFSVRTGQNIIWTMDLLEVGQGGITIWGDHIFLTVMKPLYEVPEKKERQTHTILALCIDAKSQEILWQREIVGTTKSPYFYGFSDSTTPAPVTDGEKVWFFNASGKIVCYDFAGNPLWERAWKPVDHIGKTHYPFNKQFEPILHGDLLINMESYMSEDGTREYGWNYLYGLDKITGEVRWISEDGVTHYCTPVFNTTADGVPAMLIGRGAHHKVPEAPMGYSLVDLRNGTTLWRYETDEGMAMYNATWTPKKALWFTERENVIHQVDAQTGELIDKISLVDQVTVHTYDTTTQQYTRLENHHFSDTSFVFPAWYSNIIVDDKCYFMCFKPTRGYRMANAVPEYSFARVDLKTQKVEYLEVPVQYDLVNDEKQYLWKQDLKTETKNIRELDVAFDKRSQRDGWVWNFNGNPIVINNKLFYTTMSGMVYCFDTSADAFDENALLSVSDLGPKGKTWTLNAPSYADGKLYHRTSKQLICVGK</sequence>
<dbReference type="PANTHER" id="PTHR34512:SF30">
    <property type="entry name" value="OUTER MEMBRANE PROTEIN ASSEMBLY FACTOR BAMB"/>
    <property type="match status" value="1"/>
</dbReference>
<dbReference type="SUPFAM" id="SSF50998">
    <property type="entry name" value="Quinoprotein alcohol dehydrogenase-like"/>
    <property type="match status" value="1"/>
</dbReference>